<dbReference type="InterPro" id="IPR036938">
    <property type="entry name" value="PAP2/HPO_sf"/>
</dbReference>
<evidence type="ECO:0000259" key="2">
    <source>
        <dbReference type="SMART" id="SM00014"/>
    </source>
</evidence>
<dbReference type="InterPro" id="IPR000326">
    <property type="entry name" value="PAP2/HPO"/>
</dbReference>
<comment type="caution">
    <text evidence="3">The sequence shown here is derived from an EMBL/GenBank/DDBJ whole genome shotgun (WGS) entry which is preliminary data.</text>
</comment>
<reference evidence="3" key="1">
    <citation type="submission" date="2020-09" db="EMBL/GenBank/DDBJ databases">
        <title>Genome-Enabled Discovery of Anthraquinone Biosynthesis in Senna tora.</title>
        <authorList>
            <person name="Kang S.-H."/>
            <person name="Pandey R.P."/>
            <person name="Lee C.-M."/>
            <person name="Sim J.-S."/>
            <person name="Jeong J.-T."/>
            <person name="Choi B.-S."/>
            <person name="Jung M."/>
            <person name="Ginzburg D."/>
            <person name="Zhao K."/>
            <person name="Won S.Y."/>
            <person name="Oh T.-J."/>
            <person name="Yu Y."/>
            <person name="Kim N.-H."/>
            <person name="Lee O.R."/>
            <person name="Lee T.-H."/>
            <person name="Bashyal P."/>
            <person name="Kim T.-S."/>
            <person name="Lee W.-H."/>
            <person name="Kawkins C."/>
            <person name="Kim C.-K."/>
            <person name="Kim J.S."/>
            <person name="Ahn B.O."/>
            <person name="Rhee S.Y."/>
            <person name="Sohng J.K."/>
        </authorList>
    </citation>
    <scope>NUCLEOTIDE SEQUENCE</scope>
    <source>
        <tissue evidence="3">Leaf</tissue>
    </source>
</reference>
<dbReference type="EMBL" id="JAAIUW010000006">
    <property type="protein sequence ID" value="KAF7828399.1"/>
    <property type="molecule type" value="Genomic_DNA"/>
</dbReference>
<feature type="transmembrane region" description="Helical" evidence="1">
    <location>
        <begin position="199"/>
        <end position="220"/>
    </location>
</feature>
<evidence type="ECO:0000256" key="1">
    <source>
        <dbReference type="SAM" id="Phobius"/>
    </source>
</evidence>
<keyword evidence="4" id="KW-1185">Reference proteome</keyword>
<dbReference type="Gene3D" id="1.20.144.10">
    <property type="entry name" value="Phosphatidic acid phosphatase type 2/haloperoxidase"/>
    <property type="match status" value="1"/>
</dbReference>
<dbReference type="AlphaFoldDB" id="A0A834TV81"/>
<dbReference type="OrthoDB" id="10266771at2759"/>
<dbReference type="PANTHER" id="PTHR14969:SF13">
    <property type="entry name" value="AT30094P"/>
    <property type="match status" value="1"/>
</dbReference>
<keyword evidence="1" id="KW-0812">Transmembrane</keyword>
<protein>
    <submittedName>
        <fullName evidence="3">Putative lipid phosphate phosphatase beta</fullName>
    </submittedName>
</protein>
<feature type="transmembrane region" description="Helical" evidence="1">
    <location>
        <begin position="75"/>
        <end position="93"/>
    </location>
</feature>
<keyword evidence="1" id="KW-0472">Membrane</keyword>
<dbReference type="SMART" id="SM00014">
    <property type="entry name" value="acidPPc"/>
    <property type="match status" value="1"/>
</dbReference>
<feature type="domain" description="Phosphatidic acid phosphatase type 2/haloperoxidase" evidence="2">
    <location>
        <begin position="75"/>
        <end position="218"/>
    </location>
</feature>
<proteinExistence type="predicted"/>
<organism evidence="3 4">
    <name type="scientific">Senna tora</name>
    <dbReference type="NCBI Taxonomy" id="362788"/>
    <lineage>
        <taxon>Eukaryota</taxon>
        <taxon>Viridiplantae</taxon>
        <taxon>Streptophyta</taxon>
        <taxon>Embryophyta</taxon>
        <taxon>Tracheophyta</taxon>
        <taxon>Spermatophyta</taxon>
        <taxon>Magnoliopsida</taxon>
        <taxon>eudicotyledons</taxon>
        <taxon>Gunneridae</taxon>
        <taxon>Pentapetalae</taxon>
        <taxon>rosids</taxon>
        <taxon>fabids</taxon>
        <taxon>Fabales</taxon>
        <taxon>Fabaceae</taxon>
        <taxon>Caesalpinioideae</taxon>
        <taxon>Cassia clade</taxon>
        <taxon>Senna</taxon>
    </lineage>
</organism>
<keyword evidence="1" id="KW-1133">Transmembrane helix</keyword>
<dbReference type="SUPFAM" id="SSF48317">
    <property type="entry name" value="Acid phosphatase/Vanadium-dependent haloperoxidase"/>
    <property type="match status" value="1"/>
</dbReference>
<feature type="transmembrane region" description="Helical" evidence="1">
    <location>
        <begin position="40"/>
        <end position="63"/>
    </location>
</feature>
<dbReference type="PANTHER" id="PTHR14969">
    <property type="entry name" value="SPHINGOSINE-1-PHOSPHATE PHOSPHOHYDROLASE"/>
    <property type="match status" value="1"/>
</dbReference>
<name>A0A834TV81_9FABA</name>
<evidence type="ECO:0000313" key="4">
    <source>
        <dbReference type="Proteomes" id="UP000634136"/>
    </source>
</evidence>
<dbReference type="Proteomes" id="UP000634136">
    <property type="component" value="Unassembled WGS sequence"/>
</dbReference>
<feature type="transmembrane region" description="Helical" evidence="1">
    <location>
        <begin position="171"/>
        <end position="193"/>
    </location>
</feature>
<gene>
    <name evidence="3" type="ORF">G2W53_019563</name>
</gene>
<dbReference type="GO" id="GO:0042392">
    <property type="term" value="F:sphingosine-1-phosphate phosphatase activity"/>
    <property type="evidence" value="ECO:0007669"/>
    <property type="project" value="TreeGrafter"/>
</dbReference>
<sequence>MGHPPTKATAPPLLLRPLISFDATISHFIHQLTKPITPRFLLLLLEFLADFRFAFPVFVSLFLATPSSSPLRSHLLSPLLLCSLLDLLFIALVKSLVRRSRPLYATHDQYNAVVSVDHFSFPSGHSSRVFFIASLFYFSQAAILSSMSDLKARAHPRLTELIHRWIGEDDIVAVNLLVLIVWIWAFATAFSRLTLGRHYVLDILVGAFLGVLEALFTLRFLRVKQTKKKPHFYVKSTVALALIVGMLRWDRGRLLEKRVGNNQRERIPDEAL</sequence>
<accession>A0A834TV81</accession>
<dbReference type="Pfam" id="PF01569">
    <property type="entry name" value="PAP2"/>
    <property type="match status" value="1"/>
</dbReference>
<evidence type="ECO:0000313" key="3">
    <source>
        <dbReference type="EMBL" id="KAF7828399.1"/>
    </source>
</evidence>